<name>A0ABY7JMK4_9FIRM</name>
<dbReference type="PANTHER" id="PTHR48111:SF2">
    <property type="entry name" value="RESPONSE REGULATOR SAER"/>
    <property type="match status" value="1"/>
</dbReference>
<dbReference type="Gene3D" id="6.10.250.690">
    <property type="match status" value="1"/>
</dbReference>
<dbReference type="SUPFAM" id="SSF52172">
    <property type="entry name" value="CheY-like"/>
    <property type="match status" value="1"/>
</dbReference>
<dbReference type="InterPro" id="IPR001789">
    <property type="entry name" value="Sig_transdc_resp-reg_receiver"/>
</dbReference>
<evidence type="ECO:0000256" key="2">
    <source>
        <dbReference type="ARBA" id="ARBA00023015"/>
    </source>
</evidence>
<dbReference type="InterPro" id="IPR016032">
    <property type="entry name" value="Sig_transdc_resp-reg_C-effctor"/>
</dbReference>
<evidence type="ECO:0000256" key="7">
    <source>
        <dbReference type="PROSITE-ProRule" id="PRU01091"/>
    </source>
</evidence>
<evidence type="ECO:0000256" key="1">
    <source>
        <dbReference type="ARBA" id="ARBA00018672"/>
    </source>
</evidence>
<evidence type="ECO:0000256" key="3">
    <source>
        <dbReference type="ARBA" id="ARBA00023125"/>
    </source>
</evidence>
<dbReference type="Gene3D" id="3.40.50.2300">
    <property type="match status" value="1"/>
</dbReference>
<keyword evidence="3 7" id="KW-0238">DNA-binding</keyword>
<evidence type="ECO:0000256" key="6">
    <source>
        <dbReference type="PROSITE-ProRule" id="PRU00169"/>
    </source>
</evidence>
<dbReference type="InterPro" id="IPR001867">
    <property type="entry name" value="OmpR/PhoB-type_DNA-bd"/>
</dbReference>
<dbReference type="Pfam" id="PF00072">
    <property type="entry name" value="Response_reg"/>
    <property type="match status" value="1"/>
</dbReference>
<keyword evidence="6" id="KW-0597">Phosphoprotein</keyword>
<evidence type="ECO:0000256" key="4">
    <source>
        <dbReference type="ARBA" id="ARBA00023163"/>
    </source>
</evidence>
<dbReference type="CDD" id="cd00383">
    <property type="entry name" value="trans_reg_C"/>
    <property type="match status" value="1"/>
</dbReference>
<comment type="function">
    <text evidence="5">May play the central regulatory role in sporulation. It may be an element of the effector pathway responsible for the activation of sporulation genes in response to nutritional stress. Spo0A may act in concert with spo0H (a sigma factor) to control the expression of some genes that are critical to the sporulation process.</text>
</comment>
<proteinExistence type="predicted"/>
<organism evidence="10 11">
    <name type="scientific">Peptostreptococcus equinus</name>
    <dbReference type="NCBI Taxonomy" id="3003601"/>
    <lineage>
        <taxon>Bacteria</taxon>
        <taxon>Bacillati</taxon>
        <taxon>Bacillota</taxon>
        <taxon>Clostridia</taxon>
        <taxon>Peptostreptococcales</taxon>
        <taxon>Peptostreptococcaceae</taxon>
        <taxon>Peptostreptococcus</taxon>
    </lineage>
</organism>
<dbReference type="RefSeq" id="WP_269311259.1">
    <property type="nucleotide sequence ID" value="NZ_CP114052.1"/>
</dbReference>
<dbReference type="SUPFAM" id="SSF46894">
    <property type="entry name" value="C-terminal effector domain of the bipartite response regulators"/>
    <property type="match status" value="1"/>
</dbReference>
<protein>
    <recommendedName>
        <fullName evidence="1">Stage 0 sporulation protein A homolog</fullName>
    </recommendedName>
</protein>
<evidence type="ECO:0000259" key="9">
    <source>
        <dbReference type="PROSITE" id="PS51755"/>
    </source>
</evidence>
<dbReference type="SMART" id="SM00448">
    <property type="entry name" value="REC"/>
    <property type="match status" value="1"/>
</dbReference>
<dbReference type="EMBL" id="CP114052">
    <property type="protein sequence ID" value="WAW14562.1"/>
    <property type="molecule type" value="Genomic_DNA"/>
</dbReference>
<dbReference type="PROSITE" id="PS50110">
    <property type="entry name" value="RESPONSE_REGULATORY"/>
    <property type="match status" value="1"/>
</dbReference>
<keyword evidence="4" id="KW-0804">Transcription</keyword>
<dbReference type="Pfam" id="PF00486">
    <property type="entry name" value="Trans_reg_C"/>
    <property type="match status" value="1"/>
</dbReference>
<accession>A0ABY7JMK4</accession>
<evidence type="ECO:0000256" key="5">
    <source>
        <dbReference type="ARBA" id="ARBA00024867"/>
    </source>
</evidence>
<keyword evidence="11" id="KW-1185">Reference proteome</keyword>
<dbReference type="SMART" id="SM00862">
    <property type="entry name" value="Trans_reg_C"/>
    <property type="match status" value="1"/>
</dbReference>
<keyword evidence="2" id="KW-0805">Transcription regulation</keyword>
<dbReference type="InterPro" id="IPR011006">
    <property type="entry name" value="CheY-like_superfamily"/>
</dbReference>
<evidence type="ECO:0000313" key="11">
    <source>
        <dbReference type="Proteomes" id="UP001164187"/>
    </source>
</evidence>
<dbReference type="InterPro" id="IPR039420">
    <property type="entry name" value="WalR-like"/>
</dbReference>
<reference evidence="10" key="1">
    <citation type="submission" date="2022-12" db="EMBL/GenBank/DDBJ databases">
        <title>Peptostreptococcus.</title>
        <authorList>
            <person name="Lee S.H."/>
        </authorList>
    </citation>
    <scope>NUCLEOTIDE SEQUENCE</scope>
    <source>
        <strain evidence="10">CBA3647</strain>
    </source>
</reference>
<dbReference type="CDD" id="cd17574">
    <property type="entry name" value="REC_OmpR"/>
    <property type="match status" value="1"/>
</dbReference>
<dbReference type="Proteomes" id="UP001164187">
    <property type="component" value="Chromosome"/>
</dbReference>
<feature type="domain" description="Response regulatory" evidence="8">
    <location>
        <begin position="2"/>
        <end position="113"/>
    </location>
</feature>
<dbReference type="InterPro" id="IPR036388">
    <property type="entry name" value="WH-like_DNA-bd_sf"/>
</dbReference>
<sequence>MKILAIDDDQDLLNLIKNTLIKSYQVDIENDINSINIEKLNRYDLIILDVMMPNMSGFDFLRKHRFQIDSPVIFLTAKDFEDDRLEGFASGGDDYITKPFSIKELRARVDAHIRREHRKKTNRLSDKNIYCDLIEMSFYVGNNNVPLTSSEYEICKLLLKHKSNTFSKENIYTSVYGYDAIGDSKSSITERVKNIRSKFEKYGVNPIKTVWGIGYKWEIENL</sequence>
<dbReference type="Gene3D" id="1.10.10.10">
    <property type="entry name" value="Winged helix-like DNA-binding domain superfamily/Winged helix DNA-binding domain"/>
    <property type="match status" value="1"/>
</dbReference>
<feature type="modified residue" description="4-aspartylphosphate" evidence="6">
    <location>
        <position position="49"/>
    </location>
</feature>
<feature type="domain" description="OmpR/PhoB-type" evidence="9">
    <location>
        <begin position="119"/>
        <end position="219"/>
    </location>
</feature>
<feature type="DNA-binding region" description="OmpR/PhoB-type" evidence="7">
    <location>
        <begin position="119"/>
        <end position="219"/>
    </location>
</feature>
<gene>
    <name evidence="10" type="ORF">O0R46_08155</name>
</gene>
<evidence type="ECO:0000313" key="10">
    <source>
        <dbReference type="EMBL" id="WAW14562.1"/>
    </source>
</evidence>
<dbReference type="PANTHER" id="PTHR48111">
    <property type="entry name" value="REGULATOR OF RPOS"/>
    <property type="match status" value="1"/>
</dbReference>
<dbReference type="PROSITE" id="PS51755">
    <property type="entry name" value="OMPR_PHOB"/>
    <property type="match status" value="1"/>
</dbReference>
<evidence type="ECO:0000259" key="8">
    <source>
        <dbReference type="PROSITE" id="PS50110"/>
    </source>
</evidence>